<feature type="compositionally biased region" description="Basic and acidic residues" evidence="7">
    <location>
        <begin position="12"/>
        <end position="21"/>
    </location>
</feature>
<organism evidence="12 13">
    <name type="scientific">Stenotrophomonas ginsengisoli</name>
    <dbReference type="NCBI Taxonomy" id="336566"/>
    <lineage>
        <taxon>Bacteria</taxon>
        <taxon>Pseudomonadati</taxon>
        <taxon>Pseudomonadota</taxon>
        <taxon>Gammaproteobacteria</taxon>
        <taxon>Lysobacterales</taxon>
        <taxon>Lysobacteraceae</taxon>
        <taxon>Stenotrophomonas</taxon>
    </lineage>
</organism>
<dbReference type="Gene3D" id="1.10.287.470">
    <property type="entry name" value="Helix hairpin bin"/>
    <property type="match status" value="1"/>
</dbReference>
<dbReference type="InterPro" id="IPR058626">
    <property type="entry name" value="MdtA-like_b-barrel"/>
</dbReference>
<evidence type="ECO:0000256" key="3">
    <source>
        <dbReference type="ARBA" id="ARBA00022448"/>
    </source>
</evidence>
<evidence type="ECO:0000259" key="10">
    <source>
        <dbReference type="Pfam" id="PF25944"/>
    </source>
</evidence>
<dbReference type="Pfam" id="PF25876">
    <property type="entry name" value="HH_MFP_RND"/>
    <property type="match status" value="1"/>
</dbReference>
<keyword evidence="3" id="KW-0813">Transport</keyword>
<comment type="caution">
    <text evidence="12">The sequence shown here is derived from an EMBL/GenBank/DDBJ whole genome shotgun (WGS) entry which is preliminary data.</text>
</comment>
<dbReference type="Pfam" id="PF25917">
    <property type="entry name" value="BSH_RND"/>
    <property type="match status" value="1"/>
</dbReference>
<dbReference type="SUPFAM" id="SSF111369">
    <property type="entry name" value="HlyD-like secretion proteins"/>
    <property type="match status" value="1"/>
</dbReference>
<dbReference type="GO" id="GO:1990281">
    <property type="term" value="C:efflux pump complex"/>
    <property type="evidence" value="ECO:0007669"/>
    <property type="project" value="TreeGrafter"/>
</dbReference>
<dbReference type="PANTHER" id="PTHR30469:SF36">
    <property type="entry name" value="BLL3903 PROTEIN"/>
    <property type="match status" value="1"/>
</dbReference>
<dbReference type="EMBL" id="LDJM01000010">
    <property type="protein sequence ID" value="KRG78482.1"/>
    <property type="molecule type" value="Genomic_DNA"/>
</dbReference>
<proteinExistence type="inferred from homology"/>
<feature type="domain" description="Multidrug resistance protein MdtA-like barrel-sandwich hybrid" evidence="9">
    <location>
        <begin position="50"/>
        <end position="191"/>
    </location>
</feature>
<dbReference type="PANTHER" id="PTHR30469">
    <property type="entry name" value="MULTIDRUG RESISTANCE PROTEIN MDTA"/>
    <property type="match status" value="1"/>
</dbReference>
<keyword evidence="4" id="KW-1003">Cell membrane</keyword>
<feature type="region of interest" description="Disordered" evidence="7">
    <location>
        <begin position="1"/>
        <end position="21"/>
    </location>
</feature>
<feature type="region of interest" description="Disordered" evidence="7">
    <location>
        <begin position="352"/>
        <end position="381"/>
    </location>
</feature>
<dbReference type="NCBIfam" id="TIGR01730">
    <property type="entry name" value="RND_mfp"/>
    <property type="match status" value="1"/>
</dbReference>
<dbReference type="GO" id="GO:0015562">
    <property type="term" value="F:efflux transmembrane transporter activity"/>
    <property type="evidence" value="ECO:0007669"/>
    <property type="project" value="TreeGrafter"/>
</dbReference>
<keyword evidence="6" id="KW-0472">Membrane</keyword>
<evidence type="ECO:0000256" key="1">
    <source>
        <dbReference type="ARBA" id="ARBA00004533"/>
    </source>
</evidence>
<dbReference type="FunFam" id="2.40.420.20:FF:000001">
    <property type="entry name" value="Efflux RND transporter periplasmic adaptor subunit"/>
    <property type="match status" value="1"/>
</dbReference>
<evidence type="ECO:0000313" key="13">
    <source>
        <dbReference type="Proteomes" id="UP000050956"/>
    </source>
</evidence>
<evidence type="ECO:0000256" key="4">
    <source>
        <dbReference type="ARBA" id="ARBA00022475"/>
    </source>
</evidence>
<comment type="similarity">
    <text evidence="2">Belongs to the membrane fusion protein (MFP) (TC 8.A.1) family.</text>
</comment>
<dbReference type="Gene3D" id="2.40.30.170">
    <property type="match status" value="1"/>
</dbReference>
<dbReference type="Gene3D" id="2.40.50.100">
    <property type="match status" value="1"/>
</dbReference>
<dbReference type="Gene3D" id="2.40.420.20">
    <property type="match status" value="1"/>
</dbReference>
<evidence type="ECO:0000313" key="12">
    <source>
        <dbReference type="EMBL" id="KRG78482.1"/>
    </source>
</evidence>
<dbReference type="InterPro" id="IPR058624">
    <property type="entry name" value="MdtA-like_HH"/>
</dbReference>
<keyword evidence="5" id="KW-0997">Cell inner membrane</keyword>
<gene>
    <name evidence="12" type="ORF">ABB30_03595</name>
</gene>
<dbReference type="InterPro" id="IPR058625">
    <property type="entry name" value="MdtA-like_BSH"/>
</dbReference>
<protein>
    <submittedName>
        <fullName evidence="12">Membrane protein</fullName>
    </submittedName>
</protein>
<accession>A0A0R0DIC9</accession>
<evidence type="ECO:0000256" key="5">
    <source>
        <dbReference type="ARBA" id="ARBA00022519"/>
    </source>
</evidence>
<evidence type="ECO:0000256" key="7">
    <source>
        <dbReference type="SAM" id="MobiDB-lite"/>
    </source>
</evidence>
<evidence type="ECO:0000259" key="11">
    <source>
        <dbReference type="Pfam" id="PF25967"/>
    </source>
</evidence>
<comment type="subcellular location">
    <subcellularLocation>
        <location evidence="1">Cell inner membrane</location>
    </subcellularLocation>
</comment>
<keyword evidence="13" id="KW-1185">Reference proteome</keyword>
<dbReference type="PATRIC" id="fig|336566.3.peg.49"/>
<name>A0A0R0DIC9_9GAMM</name>
<sequence length="381" mass="39644">MLASACGGPPGGKDDKDKKEDAPVPVTVVAAQQRSVDVVATALGTVAAQNTVTVSPQVGGQLLSLHFSEGGKVKQGQVLARIDARTNQASVAEAQAGLRRDQAALATARANYERANSPAYRQYVSKTDLETQRNQVTQLEASVAAAQASLSAARVQLQYTAVSSPISGVAGMRHVDAGNVVTAGTALVTVTQTQPIQVVFNLPERQLAALRQARSAGSVPVIVSERGAASALAGDGTLEVIDNQINADSGTFRARAVFPNADDALWPGQFVNVRLRLGSIDNAVVIPTQAVQRGPDGDFVYVVDNDVVRQQAVTVGVEVDDQHVQVSQGIKASDKVVTEGQFRLKPGSKVIALAPGQAPPAPPADKAEGEEKDDGPQVSVE</sequence>
<dbReference type="InterPro" id="IPR058627">
    <property type="entry name" value="MdtA-like_C"/>
</dbReference>
<evidence type="ECO:0000256" key="6">
    <source>
        <dbReference type="ARBA" id="ARBA00023136"/>
    </source>
</evidence>
<dbReference type="STRING" id="336566.ABB30_03595"/>
<dbReference type="GO" id="GO:0005886">
    <property type="term" value="C:plasma membrane"/>
    <property type="evidence" value="ECO:0007669"/>
    <property type="project" value="UniProtKB-SubCell"/>
</dbReference>
<dbReference type="InterPro" id="IPR006143">
    <property type="entry name" value="RND_pump_MFP"/>
</dbReference>
<dbReference type="AlphaFoldDB" id="A0A0R0DIC9"/>
<feature type="domain" description="Multidrug resistance protein MdtA-like beta-barrel" evidence="10">
    <location>
        <begin position="195"/>
        <end position="278"/>
    </location>
</feature>
<dbReference type="Pfam" id="PF25944">
    <property type="entry name" value="Beta-barrel_RND"/>
    <property type="match status" value="1"/>
</dbReference>
<feature type="domain" description="Multidrug resistance protein MdtA-like alpha-helical hairpin" evidence="8">
    <location>
        <begin position="92"/>
        <end position="160"/>
    </location>
</feature>
<evidence type="ECO:0000259" key="8">
    <source>
        <dbReference type="Pfam" id="PF25876"/>
    </source>
</evidence>
<dbReference type="Pfam" id="PF25967">
    <property type="entry name" value="RND-MFP_C"/>
    <property type="match status" value="1"/>
</dbReference>
<reference evidence="12 13" key="1">
    <citation type="submission" date="2015-05" db="EMBL/GenBank/DDBJ databases">
        <title>Genome sequencing and analysis of members of genus Stenotrophomonas.</title>
        <authorList>
            <person name="Patil P.P."/>
            <person name="Midha S."/>
            <person name="Patil P.B."/>
        </authorList>
    </citation>
    <scope>NUCLEOTIDE SEQUENCE [LARGE SCALE GENOMIC DNA]</scope>
    <source>
        <strain evidence="12 13">DSM 24757</strain>
    </source>
</reference>
<evidence type="ECO:0000256" key="2">
    <source>
        <dbReference type="ARBA" id="ARBA00009477"/>
    </source>
</evidence>
<feature type="domain" description="Multidrug resistance protein MdtA-like C-terminal permuted SH3" evidence="11">
    <location>
        <begin position="282"/>
        <end position="340"/>
    </location>
</feature>
<dbReference type="Proteomes" id="UP000050956">
    <property type="component" value="Unassembled WGS sequence"/>
</dbReference>
<evidence type="ECO:0000259" key="9">
    <source>
        <dbReference type="Pfam" id="PF25917"/>
    </source>
</evidence>